<dbReference type="AlphaFoldDB" id="A0AA86MK98"/>
<protein>
    <submittedName>
        <fullName evidence="1">Uncharacterized protein</fullName>
    </submittedName>
</protein>
<accession>A0AA86MK98</accession>
<comment type="caution">
    <text evidence="1">The sequence shown here is derived from an EMBL/GenBank/DDBJ whole genome shotgun (WGS) entry which is preliminary data.</text>
</comment>
<proteinExistence type="predicted"/>
<evidence type="ECO:0000313" key="2">
    <source>
        <dbReference type="Proteomes" id="UP000789738"/>
    </source>
</evidence>
<gene>
    <name evidence="1" type="ORF">CNEO_20019</name>
</gene>
<organism evidence="1 2">
    <name type="scientific">Clostridium neonatale</name>
    <dbReference type="NCBI Taxonomy" id="137838"/>
    <lineage>
        <taxon>Bacteria</taxon>
        <taxon>Bacillati</taxon>
        <taxon>Bacillota</taxon>
        <taxon>Clostridia</taxon>
        <taxon>Eubacteriales</taxon>
        <taxon>Clostridiaceae</taxon>
        <taxon>Clostridium</taxon>
    </lineage>
</organism>
<dbReference type="EMBL" id="CAKJVE010000002">
    <property type="protein sequence ID" value="CAG9702274.1"/>
    <property type="molecule type" value="Genomic_DNA"/>
</dbReference>
<dbReference type="Proteomes" id="UP000789738">
    <property type="component" value="Unassembled WGS sequence"/>
</dbReference>
<reference evidence="1" key="1">
    <citation type="submission" date="2021-10" db="EMBL/GenBank/DDBJ databases">
        <authorList>
            <person name="Mesa V."/>
        </authorList>
    </citation>
    <scope>NUCLEOTIDE SEQUENCE</scope>
    <source>
        <strain evidence="1">CC3_PB</strain>
    </source>
</reference>
<name>A0AA86MK98_9CLOT</name>
<evidence type="ECO:0000313" key="1">
    <source>
        <dbReference type="EMBL" id="CAG9702274.1"/>
    </source>
</evidence>
<sequence length="55" mass="6420">MVLSFIIVEHRRFSCFSKRKSRYAQIAIGKPVFEIKAINCSKSINKLPPSKKYFI</sequence>